<organism evidence="1 2">
    <name type="scientific">Pseudopedobacter saltans</name>
    <dbReference type="NCBI Taxonomy" id="151895"/>
    <lineage>
        <taxon>Bacteria</taxon>
        <taxon>Pseudomonadati</taxon>
        <taxon>Bacteroidota</taxon>
        <taxon>Sphingobacteriia</taxon>
        <taxon>Sphingobacteriales</taxon>
        <taxon>Sphingobacteriaceae</taxon>
        <taxon>Pseudopedobacter</taxon>
    </lineage>
</organism>
<gene>
    <name evidence="1" type="ORF">DI598_01020</name>
</gene>
<reference evidence="1 2" key="1">
    <citation type="submission" date="2017-11" db="EMBL/GenBank/DDBJ databases">
        <title>Infants hospitalized years apart are colonized by the same room-sourced microbial strains.</title>
        <authorList>
            <person name="Brooks B."/>
            <person name="Olm M.R."/>
            <person name="Firek B.A."/>
            <person name="Baker R."/>
            <person name="Thomas B.C."/>
            <person name="Morowitz M.J."/>
            <person name="Banfield J.F."/>
        </authorList>
    </citation>
    <scope>NUCLEOTIDE SEQUENCE [LARGE SCALE GENOMIC DNA]</scope>
    <source>
        <strain evidence="1">S2_009_000_R2_76</strain>
    </source>
</reference>
<comment type="caution">
    <text evidence="1">The sequence shown here is derived from an EMBL/GenBank/DDBJ whole genome shotgun (WGS) entry which is preliminary data.</text>
</comment>
<dbReference type="Pfam" id="PF14092">
    <property type="entry name" value="DUF4270"/>
    <property type="match status" value="1"/>
</dbReference>
<evidence type="ECO:0000313" key="2">
    <source>
        <dbReference type="Proteomes" id="UP000249645"/>
    </source>
</evidence>
<evidence type="ECO:0008006" key="3">
    <source>
        <dbReference type="Google" id="ProtNLM"/>
    </source>
</evidence>
<evidence type="ECO:0000313" key="1">
    <source>
        <dbReference type="EMBL" id="PZP52317.1"/>
    </source>
</evidence>
<protein>
    <recommendedName>
        <fullName evidence="3">DUF4270 domain-containing protein</fullName>
    </recommendedName>
</protein>
<proteinExistence type="predicted"/>
<dbReference type="InterPro" id="IPR025366">
    <property type="entry name" value="DUF4270"/>
</dbReference>
<name>A0A2W5FF71_9SPHI</name>
<dbReference type="PROSITE" id="PS51257">
    <property type="entry name" value="PROKAR_LIPOPROTEIN"/>
    <property type="match status" value="1"/>
</dbReference>
<accession>A0A2W5FF71</accession>
<sequence>MKSRKTRICIWGLTIVLSFVGLYSCTKADVTFGNQWINTDYTKTNMTDTFTPEISTIYLDSFSTNGTGYGVIGVYKDPAFGTVSASTYLQLQPPSVGQGIMDSLTAATFDSAVVYLRLRHNEYGDTTQNLSLSVNTLTRNINYYDNTFNLYNVSSIPTNATPIGTKTFTLNPNIGRPLTGDTLLIRVNDAFGQDLFSKVRNYASVIQNPTEFLTYLPGLKISGTATDNNGFIFNVSDSAFIRVYYSLPATGQRTHQYMDFTLNNNAYQFNNISIDRSNTVLGNLNIGRGNRAIGSVLTNNISYLQQSTQTAVKVTFPTIKAITYQSQYLRLVKAILTVEPETNSYLPYYAIPPSLSIAPTADNLNVYTESTGASSNASLSLSTRLYTYSFDVTNYINTTELPTENLTGRGLILFLPTSAYKSSVNRLLIGDVVNQKAGKGGIKLQLYYISVQ</sequence>
<dbReference type="AlphaFoldDB" id="A0A2W5FF71"/>
<dbReference type="EMBL" id="QFOI01000007">
    <property type="protein sequence ID" value="PZP52317.1"/>
    <property type="molecule type" value="Genomic_DNA"/>
</dbReference>
<dbReference type="Proteomes" id="UP000249645">
    <property type="component" value="Unassembled WGS sequence"/>
</dbReference>